<evidence type="ECO:0000313" key="17">
    <source>
        <dbReference type="Proteomes" id="UP000274756"/>
    </source>
</evidence>
<dbReference type="SUPFAM" id="SSF81324">
    <property type="entry name" value="Voltage-gated potassium channels"/>
    <property type="match status" value="2"/>
</dbReference>
<dbReference type="GO" id="GO:0015271">
    <property type="term" value="F:outward rectifier potassium channel activity"/>
    <property type="evidence" value="ECO:0007669"/>
    <property type="project" value="TreeGrafter"/>
</dbReference>
<name>A0A158Q5B2_DRAME</name>
<dbReference type="PANTHER" id="PTHR11003">
    <property type="entry name" value="POTASSIUM CHANNEL, SUBFAMILY K"/>
    <property type="match status" value="1"/>
</dbReference>
<dbReference type="AlphaFoldDB" id="A0A158Q5B2"/>
<keyword evidence="10 13" id="KW-0472">Membrane</keyword>
<evidence type="ECO:0000256" key="5">
    <source>
        <dbReference type="ARBA" id="ARBA00022692"/>
    </source>
</evidence>
<dbReference type="Pfam" id="PF07885">
    <property type="entry name" value="Ion_trans_2"/>
    <property type="match status" value="2"/>
</dbReference>
<evidence type="ECO:0000313" key="16">
    <source>
        <dbReference type="Proteomes" id="UP000038040"/>
    </source>
</evidence>
<evidence type="ECO:0000256" key="11">
    <source>
        <dbReference type="ARBA" id="ARBA00023303"/>
    </source>
</evidence>
<feature type="domain" description="Potassium channel" evidence="14">
    <location>
        <begin position="197"/>
        <end position="270"/>
    </location>
</feature>
<accession>A0A158Q5B2</accession>
<dbReference type="InterPro" id="IPR013099">
    <property type="entry name" value="K_chnl_dom"/>
</dbReference>
<feature type="transmembrane region" description="Helical" evidence="13">
    <location>
        <begin position="108"/>
        <end position="127"/>
    </location>
</feature>
<keyword evidence="11 12" id="KW-0407">Ion channel</keyword>
<evidence type="ECO:0000256" key="8">
    <source>
        <dbReference type="ARBA" id="ARBA00022989"/>
    </source>
</evidence>
<dbReference type="PRINTS" id="PR01333">
    <property type="entry name" value="2POREKCHANEL"/>
</dbReference>
<feature type="transmembrane region" description="Helical" evidence="13">
    <location>
        <begin position="244"/>
        <end position="266"/>
    </location>
</feature>
<dbReference type="Proteomes" id="UP000038040">
    <property type="component" value="Unplaced"/>
</dbReference>
<keyword evidence="17" id="KW-1185">Reference proteome</keyword>
<evidence type="ECO:0000256" key="9">
    <source>
        <dbReference type="ARBA" id="ARBA00023065"/>
    </source>
</evidence>
<keyword evidence="7" id="KW-0630">Potassium</keyword>
<feature type="transmembrane region" description="Helical" evidence="13">
    <location>
        <begin position="12"/>
        <end position="35"/>
    </location>
</feature>
<reference evidence="18" key="1">
    <citation type="submission" date="2016-04" db="UniProtKB">
        <authorList>
            <consortium name="WormBaseParasite"/>
        </authorList>
    </citation>
    <scope>IDENTIFICATION</scope>
</reference>
<keyword evidence="8 13" id="KW-1133">Transmembrane helix</keyword>
<dbReference type="Proteomes" id="UP000274756">
    <property type="component" value="Unassembled WGS sequence"/>
</dbReference>
<dbReference type="GO" id="GO:0022841">
    <property type="term" value="F:potassium ion leak channel activity"/>
    <property type="evidence" value="ECO:0007669"/>
    <property type="project" value="TreeGrafter"/>
</dbReference>
<organism evidence="16 18">
    <name type="scientific">Dracunculus medinensis</name>
    <name type="common">Guinea worm</name>
    <dbReference type="NCBI Taxonomy" id="318479"/>
    <lineage>
        <taxon>Eukaryota</taxon>
        <taxon>Metazoa</taxon>
        <taxon>Ecdysozoa</taxon>
        <taxon>Nematoda</taxon>
        <taxon>Chromadorea</taxon>
        <taxon>Rhabditida</taxon>
        <taxon>Spirurina</taxon>
        <taxon>Dracunculoidea</taxon>
        <taxon>Dracunculidae</taxon>
        <taxon>Dracunculus</taxon>
    </lineage>
</organism>
<evidence type="ECO:0000259" key="14">
    <source>
        <dbReference type="Pfam" id="PF07885"/>
    </source>
</evidence>
<evidence type="ECO:0000256" key="6">
    <source>
        <dbReference type="ARBA" id="ARBA00022826"/>
    </source>
</evidence>
<evidence type="ECO:0000313" key="15">
    <source>
        <dbReference type="EMBL" id="VDN59794.1"/>
    </source>
</evidence>
<feature type="transmembrane region" description="Helical" evidence="13">
    <location>
        <begin position="139"/>
        <end position="168"/>
    </location>
</feature>
<dbReference type="WBParaSite" id="DME_0000693501-mRNA-1">
    <property type="protein sequence ID" value="DME_0000693501-mRNA-1"/>
    <property type="gene ID" value="DME_0000693501"/>
</dbReference>
<dbReference type="PANTHER" id="PTHR11003:SF111">
    <property type="entry name" value="POTASSIUM CHANNEL DOMAIN-CONTAINING PROTEIN"/>
    <property type="match status" value="1"/>
</dbReference>
<protein>
    <submittedName>
        <fullName evidence="18">Ion_trans_2 domain-containing protein</fullName>
    </submittedName>
</protein>
<evidence type="ECO:0000256" key="1">
    <source>
        <dbReference type="ARBA" id="ARBA00004141"/>
    </source>
</evidence>
<keyword evidence="6" id="KW-0631">Potassium channel</keyword>
<evidence type="ECO:0000256" key="7">
    <source>
        <dbReference type="ARBA" id="ARBA00022958"/>
    </source>
</evidence>
<comment type="subcellular location">
    <subcellularLocation>
        <location evidence="1">Membrane</location>
        <topology evidence="1">Multi-pass membrane protein</topology>
    </subcellularLocation>
</comment>
<dbReference type="Gene3D" id="1.10.287.70">
    <property type="match status" value="1"/>
</dbReference>
<evidence type="ECO:0000256" key="13">
    <source>
        <dbReference type="SAM" id="Phobius"/>
    </source>
</evidence>
<gene>
    <name evidence="15" type="ORF">DME_LOCUS9767</name>
</gene>
<dbReference type="GO" id="GO:0005886">
    <property type="term" value="C:plasma membrane"/>
    <property type="evidence" value="ECO:0007669"/>
    <property type="project" value="TreeGrafter"/>
</dbReference>
<keyword evidence="3 12" id="KW-0813">Transport</keyword>
<keyword evidence="5 12" id="KW-0812">Transmembrane</keyword>
<dbReference type="InterPro" id="IPR003092">
    <property type="entry name" value="2pore_dom_K_chnl_TASK"/>
</dbReference>
<keyword evidence="4" id="KW-0633">Potassium transport</keyword>
<sequence length="382" mass="44453">MPKFKNSFRIIICHLILYIFVIIYILCGAHIFHYLEGEYEIDANRQSRIEIMNLKNEMIYKITHSNEERIIDETIQLFLGNISSLHISLDNFILFYNSKRNPPKRWTYQSSVLFAFTILTTIGYGNVVPSTREGRVFTMIYGAIGIPLFLITIADIGQFFKTFVMYLIKRIYKKELKKYGEKKFSREIAEVIFVAILFLIFIAVGSAVLPLWEHNLTYFDSVYLSYMSLTTIGLGDVVPRRMDFLIPTLIYITIGLWLTTALVEQLVDVFRLIHYYGRKVRNVKGITIWIGGQPVSIGTLIHTVCRRIGMPDQLMGQINWDQAIDQGLLHENDDQNDNQSLFPWHFVDFVNNDPPLIDLSFDYEQMEDKSPHSAKNKNINFN</sequence>
<dbReference type="STRING" id="318479.A0A158Q5B2"/>
<evidence type="ECO:0000256" key="4">
    <source>
        <dbReference type="ARBA" id="ARBA00022538"/>
    </source>
</evidence>
<evidence type="ECO:0000256" key="10">
    <source>
        <dbReference type="ARBA" id="ARBA00023136"/>
    </source>
</evidence>
<evidence type="ECO:0000256" key="2">
    <source>
        <dbReference type="ARBA" id="ARBA00006666"/>
    </source>
</evidence>
<dbReference type="OrthoDB" id="297496at2759"/>
<proteinExistence type="inferred from homology"/>
<dbReference type="PRINTS" id="PR01095">
    <property type="entry name" value="TASKCHANNEL"/>
</dbReference>
<dbReference type="EMBL" id="UYYG01001190">
    <property type="protein sequence ID" value="VDN59794.1"/>
    <property type="molecule type" value="Genomic_DNA"/>
</dbReference>
<evidence type="ECO:0000256" key="12">
    <source>
        <dbReference type="RuleBase" id="RU003857"/>
    </source>
</evidence>
<feature type="domain" description="Potassium channel" evidence="14">
    <location>
        <begin position="94"/>
        <end position="160"/>
    </location>
</feature>
<evidence type="ECO:0000256" key="3">
    <source>
        <dbReference type="ARBA" id="ARBA00022448"/>
    </source>
</evidence>
<evidence type="ECO:0000313" key="18">
    <source>
        <dbReference type="WBParaSite" id="DME_0000693501-mRNA-1"/>
    </source>
</evidence>
<reference evidence="15 17" key="2">
    <citation type="submission" date="2018-11" db="EMBL/GenBank/DDBJ databases">
        <authorList>
            <consortium name="Pathogen Informatics"/>
        </authorList>
    </citation>
    <scope>NUCLEOTIDE SEQUENCE [LARGE SCALE GENOMIC DNA]</scope>
</reference>
<comment type="similarity">
    <text evidence="2 12">Belongs to the two pore domain potassium channel (TC 1.A.1.8) family.</text>
</comment>
<keyword evidence="9 12" id="KW-0406">Ion transport</keyword>
<feature type="transmembrane region" description="Helical" evidence="13">
    <location>
        <begin position="188"/>
        <end position="212"/>
    </location>
</feature>
<dbReference type="GO" id="GO:0030322">
    <property type="term" value="P:stabilization of membrane potential"/>
    <property type="evidence" value="ECO:0007669"/>
    <property type="project" value="TreeGrafter"/>
</dbReference>
<dbReference type="InterPro" id="IPR003280">
    <property type="entry name" value="2pore_dom_K_chnl"/>
</dbReference>